<dbReference type="AlphaFoldDB" id="A0ABD3RY14"/>
<protein>
    <submittedName>
        <fullName evidence="2">Uncharacterized protein</fullName>
    </submittedName>
</protein>
<dbReference type="EMBL" id="JALLPB020000119">
    <property type="protein sequence ID" value="KAL3817098.1"/>
    <property type="molecule type" value="Genomic_DNA"/>
</dbReference>
<reference evidence="2 3" key="1">
    <citation type="submission" date="2024-10" db="EMBL/GenBank/DDBJ databases">
        <title>Updated reference genomes for cyclostephanoid diatoms.</title>
        <authorList>
            <person name="Roberts W.R."/>
            <person name="Alverson A.J."/>
        </authorList>
    </citation>
    <scope>NUCLEOTIDE SEQUENCE [LARGE SCALE GENOMIC DNA]</scope>
    <source>
        <strain evidence="2 3">AJA228-03</strain>
    </source>
</reference>
<feature type="compositionally biased region" description="Basic and acidic residues" evidence="1">
    <location>
        <begin position="484"/>
        <end position="496"/>
    </location>
</feature>
<gene>
    <name evidence="2" type="ORF">ACHAXA_009929</name>
</gene>
<dbReference type="Proteomes" id="UP001530377">
    <property type="component" value="Unassembled WGS sequence"/>
</dbReference>
<keyword evidence="3" id="KW-1185">Reference proteome</keyword>
<name>A0ABD3RY14_9STRA</name>
<accession>A0ABD3RY14</accession>
<evidence type="ECO:0000313" key="3">
    <source>
        <dbReference type="Proteomes" id="UP001530377"/>
    </source>
</evidence>
<evidence type="ECO:0000256" key="1">
    <source>
        <dbReference type="SAM" id="MobiDB-lite"/>
    </source>
</evidence>
<evidence type="ECO:0000313" key="2">
    <source>
        <dbReference type="EMBL" id="KAL3817098.1"/>
    </source>
</evidence>
<comment type="caution">
    <text evidence="2">The sequence shown here is derived from an EMBL/GenBank/DDBJ whole genome shotgun (WGS) entry which is preliminary data.</text>
</comment>
<organism evidence="2 3">
    <name type="scientific">Cyclostephanos tholiformis</name>
    <dbReference type="NCBI Taxonomy" id="382380"/>
    <lineage>
        <taxon>Eukaryota</taxon>
        <taxon>Sar</taxon>
        <taxon>Stramenopiles</taxon>
        <taxon>Ochrophyta</taxon>
        <taxon>Bacillariophyta</taxon>
        <taxon>Coscinodiscophyceae</taxon>
        <taxon>Thalassiosirophycidae</taxon>
        <taxon>Stephanodiscales</taxon>
        <taxon>Stephanodiscaceae</taxon>
        <taxon>Cyclostephanos</taxon>
    </lineage>
</organism>
<sequence length="502" mass="55572">MLPRQKMIAVGDEIVAIEAVPPMSKNARKKLLKKEATEKKKTARAIAKAAEATAPLNSPKATVGSIKWLAENSAATNCRREGSVNDAANVSGESELMSSCSLERAVRPNNKGCMVKDEDARTEALTKISLQVRLAYFDNLRSFRKVGKGRECWWEIGRYSVSCSNDENVAFDEKSRERMGSIIIGIQPHRNPLCNGLSIVYHDETSRVKLGRILLRNASSLRPGKSECQLEPIYHSSLVGMEVSKTRRGEGLSKIFVAIWLHICLKTNTYPRAAVMNKPLISFVLMGFNFVPQNGGSRVGLIRLKNGNNTDESNTRIALYSPSDKSLNGLFSQRARRMQNIGILDHPPSPASGQSGTIIYVKTGFEHPIAILENAVEYSPPHSFANDDKLFIDERTLCEIVPVGLYQQNEQKQQTSTTQSIMQRKLLADQIDSILKTNVPANGNLEYFANLSSLEGAFLSCERPLVSSDINCGVTPADDLSQQEESKQSNDRKRTYSEITTC</sequence>
<feature type="region of interest" description="Disordered" evidence="1">
    <location>
        <begin position="476"/>
        <end position="502"/>
    </location>
</feature>
<proteinExistence type="predicted"/>